<evidence type="ECO:0000259" key="2">
    <source>
        <dbReference type="SMART" id="SM00278"/>
    </source>
</evidence>
<comment type="caution">
    <text evidence="3">The sequence shown here is derived from an EMBL/GenBank/DDBJ whole genome shotgun (WGS) entry which is preliminary data.</text>
</comment>
<dbReference type="GO" id="GO:0003677">
    <property type="term" value="F:DNA binding"/>
    <property type="evidence" value="ECO:0007669"/>
    <property type="project" value="UniProtKB-KW"/>
</dbReference>
<keyword evidence="1" id="KW-0812">Transmembrane</keyword>
<dbReference type="InterPro" id="IPR010994">
    <property type="entry name" value="RuvA_2-like"/>
</dbReference>
<dbReference type="InterPro" id="IPR019554">
    <property type="entry name" value="Soluble_ligand-bd"/>
</dbReference>
<dbReference type="InterPro" id="IPR051675">
    <property type="entry name" value="Endo/Exo/Phosphatase_dom_1"/>
</dbReference>
<dbReference type="NCBIfam" id="TIGR00426">
    <property type="entry name" value="competence protein ComEA helix-hairpin-helix repeat region"/>
    <property type="match status" value="1"/>
</dbReference>
<feature type="domain" description="Helix-hairpin-helix DNA-binding motif class 1" evidence="2">
    <location>
        <begin position="188"/>
        <end position="207"/>
    </location>
</feature>
<dbReference type="SUPFAM" id="SSF47781">
    <property type="entry name" value="RuvA domain 2-like"/>
    <property type="match status" value="1"/>
</dbReference>
<dbReference type="InterPro" id="IPR003583">
    <property type="entry name" value="Hlx-hairpin-Hlx_DNA-bd_motif"/>
</dbReference>
<name>A0ABU8SG40_9LACO</name>
<dbReference type="SMART" id="SM00278">
    <property type="entry name" value="HhH1"/>
    <property type="match status" value="2"/>
</dbReference>
<dbReference type="Gene3D" id="3.10.20.600">
    <property type="match status" value="1"/>
</dbReference>
<keyword evidence="1" id="KW-1133">Transmembrane helix</keyword>
<dbReference type="EMBL" id="JAWMWG010000001">
    <property type="protein sequence ID" value="MEJ6348352.1"/>
    <property type="molecule type" value="Genomic_DNA"/>
</dbReference>
<keyword evidence="4" id="KW-1185">Reference proteome</keyword>
<dbReference type="Gene3D" id="1.10.150.280">
    <property type="entry name" value="AF1531-like domain"/>
    <property type="match status" value="1"/>
</dbReference>
<dbReference type="Pfam" id="PF10531">
    <property type="entry name" value="SLBB"/>
    <property type="match status" value="1"/>
</dbReference>
<keyword evidence="1" id="KW-0472">Membrane</keyword>
<accession>A0ABU8SG40</accession>
<dbReference type="PANTHER" id="PTHR21180">
    <property type="entry name" value="ENDONUCLEASE/EXONUCLEASE/PHOSPHATASE FAMILY DOMAIN-CONTAINING PROTEIN 1"/>
    <property type="match status" value="1"/>
</dbReference>
<proteinExistence type="predicted"/>
<evidence type="ECO:0000313" key="4">
    <source>
        <dbReference type="Proteomes" id="UP001377804"/>
    </source>
</evidence>
<dbReference type="RefSeq" id="WP_339969443.1">
    <property type="nucleotide sequence ID" value="NZ_JAWMWG010000001.1"/>
</dbReference>
<evidence type="ECO:0000256" key="1">
    <source>
        <dbReference type="SAM" id="Phobius"/>
    </source>
</evidence>
<keyword evidence="3" id="KW-0238">DNA-binding</keyword>
<reference evidence="3 4" key="1">
    <citation type="submission" date="2023-10" db="EMBL/GenBank/DDBJ databases">
        <title>Holzapfeliella saturejae sp. nov. isolated from Satureja montana flowers.</title>
        <authorList>
            <person name="Alcantara C."/>
            <person name="Zuniga M."/>
            <person name="Landete J.M."/>
            <person name="Monedero V."/>
        </authorList>
    </citation>
    <scope>NUCLEOTIDE SEQUENCE [LARGE SCALE GENOMIC DNA]</scope>
    <source>
        <strain evidence="3 4">He02</strain>
    </source>
</reference>
<dbReference type="PANTHER" id="PTHR21180:SF32">
    <property type="entry name" value="ENDONUCLEASE_EXONUCLEASE_PHOSPHATASE FAMILY DOMAIN-CONTAINING PROTEIN 1"/>
    <property type="match status" value="1"/>
</dbReference>
<organism evidence="3 4">
    <name type="scientific">Holzapfeliella saturejae</name>
    <dbReference type="NCBI Taxonomy" id="3082953"/>
    <lineage>
        <taxon>Bacteria</taxon>
        <taxon>Bacillati</taxon>
        <taxon>Bacillota</taxon>
        <taxon>Bacilli</taxon>
        <taxon>Lactobacillales</taxon>
        <taxon>Lactobacillaceae</taxon>
        <taxon>Holzapfeliella</taxon>
    </lineage>
</organism>
<feature type="domain" description="Helix-hairpin-helix DNA-binding motif class 1" evidence="2">
    <location>
        <begin position="158"/>
        <end position="177"/>
    </location>
</feature>
<gene>
    <name evidence="3" type="ORF">R4Y45_03810</name>
</gene>
<feature type="transmembrane region" description="Helical" evidence="1">
    <location>
        <begin position="12"/>
        <end position="29"/>
    </location>
</feature>
<evidence type="ECO:0000313" key="3">
    <source>
        <dbReference type="EMBL" id="MEJ6348352.1"/>
    </source>
</evidence>
<dbReference type="Pfam" id="PF12836">
    <property type="entry name" value="HHH_3"/>
    <property type="match status" value="1"/>
</dbReference>
<sequence>MRQIKQHKIKLVMAFLIILFLGGLIIYSIKDNAVKSSFESETSGFVRINNLEKNTSEDTNEFKESQANTIKVDVSGEINHPGVYELSPDSRIEDLIKLAGGVTTNANLNVTNQSLRLKDQDKIIIKRQNSDTENVNTPPDEPEVTQNAKVNLNTASEAQLQAITGIGQKKAQRIIDYRQKNGRFSSVDDLKKISGIGDKFIESIRADVEV</sequence>
<dbReference type="Proteomes" id="UP001377804">
    <property type="component" value="Unassembled WGS sequence"/>
</dbReference>
<dbReference type="InterPro" id="IPR004509">
    <property type="entry name" value="Competence_ComEA_HhH"/>
</dbReference>
<protein>
    <submittedName>
        <fullName evidence="3">ComEA family DNA-binding protein</fullName>
    </submittedName>
</protein>